<dbReference type="Proteomes" id="UP000094600">
    <property type="component" value="Chromosome"/>
</dbReference>
<gene>
    <name evidence="1" type="ORF">A9255_08150</name>
</gene>
<sequence length="61" mass="7214">MWYLFKTKINTKLTLKWILVDKLAEQELYQNLLESVITMGRGGRVRLDDIGKIAQSLLQYR</sequence>
<accession>A0ABN4S2I8</accession>
<proteinExistence type="predicted"/>
<keyword evidence="2" id="KW-1185">Reference proteome</keyword>
<name>A0ABN4S2I8_XENHO</name>
<protein>
    <submittedName>
        <fullName evidence="1">Uncharacterized protein</fullName>
    </submittedName>
</protein>
<dbReference type="EMBL" id="CP016176">
    <property type="protein sequence ID" value="AOM40561.1"/>
    <property type="molecule type" value="Genomic_DNA"/>
</dbReference>
<organism evidence="1 2">
    <name type="scientific">Xenorhabdus hominickii</name>
    <dbReference type="NCBI Taxonomy" id="351679"/>
    <lineage>
        <taxon>Bacteria</taxon>
        <taxon>Pseudomonadati</taxon>
        <taxon>Pseudomonadota</taxon>
        <taxon>Gammaproteobacteria</taxon>
        <taxon>Enterobacterales</taxon>
        <taxon>Morganellaceae</taxon>
        <taxon>Xenorhabdus</taxon>
    </lineage>
</organism>
<reference evidence="1 2" key="1">
    <citation type="submission" date="2016-06" db="EMBL/GenBank/DDBJ databases">
        <title>Bacterial characters and pathogenicity of Xenorhabdus hominickii from an entomopathogenic nematode, Steinernema monticolum.</title>
        <authorList>
            <person name="Park Y."/>
            <person name="Kim Y."/>
        </authorList>
    </citation>
    <scope>NUCLEOTIDE SEQUENCE [LARGE SCALE GENOMIC DNA]</scope>
    <source>
        <strain evidence="1 2">ANU1</strain>
    </source>
</reference>
<evidence type="ECO:0000313" key="2">
    <source>
        <dbReference type="Proteomes" id="UP000094600"/>
    </source>
</evidence>
<evidence type="ECO:0000313" key="1">
    <source>
        <dbReference type="EMBL" id="AOM40561.1"/>
    </source>
</evidence>